<name>A0A058Z1E4_FONAL</name>
<dbReference type="AlphaFoldDB" id="A0A058Z1E4"/>
<dbReference type="GeneID" id="20530391"/>
<keyword evidence="3" id="KW-1185">Reference proteome</keyword>
<evidence type="ECO:0000256" key="1">
    <source>
        <dbReference type="SAM" id="MobiDB-lite"/>
    </source>
</evidence>
<dbReference type="RefSeq" id="XP_009497761.1">
    <property type="nucleotide sequence ID" value="XM_009499486.1"/>
</dbReference>
<organism evidence="2">
    <name type="scientific">Fonticula alba</name>
    <name type="common">Slime mold</name>
    <dbReference type="NCBI Taxonomy" id="691883"/>
    <lineage>
        <taxon>Eukaryota</taxon>
        <taxon>Rotosphaerida</taxon>
        <taxon>Fonticulaceae</taxon>
        <taxon>Fonticula</taxon>
    </lineage>
</organism>
<protein>
    <submittedName>
        <fullName evidence="2">Uncharacterized protein</fullName>
    </submittedName>
</protein>
<reference evidence="2" key="1">
    <citation type="submission" date="2013-04" db="EMBL/GenBank/DDBJ databases">
        <title>The Genome Sequence of Fonticula alba ATCC 38817.</title>
        <authorList>
            <consortium name="The Broad Institute Genomics Platform"/>
            <person name="Russ C."/>
            <person name="Cuomo C."/>
            <person name="Burger G."/>
            <person name="Gray M.W."/>
            <person name="Holland P.W.H."/>
            <person name="King N."/>
            <person name="Lang F.B.F."/>
            <person name="Roger A.J."/>
            <person name="Ruiz-Trillo I."/>
            <person name="Brown M."/>
            <person name="Walker B."/>
            <person name="Young S."/>
            <person name="Zeng Q."/>
            <person name="Gargeya S."/>
            <person name="Fitzgerald M."/>
            <person name="Haas B."/>
            <person name="Abouelleil A."/>
            <person name="Allen A.W."/>
            <person name="Alvarado L."/>
            <person name="Arachchi H.M."/>
            <person name="Berlin A.M."/>
            <person name="Chapman S.B."/>
            <person name="Gainer-Dewar J."/>
            <person name="Goldberg J."/>
            <person name="Griggs A."/>
            <person name="Gujja S."/>
            <person name="Hansen M."/>
            <person name="Howarth C."/>
            <person name="Imamovic A."/>
            <person name="Ireland A."/>
            <person name="Larimer J."/>
            <person name="McCowan C."/>
            <person name="Murphy C."/>
            <person name="Pearson M."/>
            <person name="Poon T.W."/>
            <person name="Priest M."/>
            <person name="Roberts A."/>
            <person name="Saif S."/>
            <person name="Shea T."/>
            <person name="Sisk P."/>
            <person name="Sykes S."/>
            <person name="Wortman J."/>
            <person name="Nusbaum C."/>
            <person name="Birren B."/>
        </authorList>
    </citation>
    <scope>NUCLEOTIDE SEQUENCE [LARGE SCALE GENOMIC DNA]</scope>
    <source>
        <strain evidence="2">ATCC 38817</strain>
    </source>
</reference>
<evidence type="ECO:0000313" key="2">
    <source>
        <dbReference type="EMBL" id="KCV67941.1"/>
    </source>
</evidence>
<feature type="region of interest" description="Disordered" evidence="1">
    <location>
        <begin position="66"/>
        <end position="91"/>
    </location>
</feature>
<gene>
    <name evidence="2" type="ORF">H696_05666</name>
</gene>
<dbReference type="EMBL" id="KB932212">
    <property type="protein sequence ID" value="KCV67941.1"/>
    <property type="molecule type" value="Genomic_DNA"/>
</dbReference>
<sequence>MSLTAATPPHPAIVFQTAVDPADTLRLQATLTCLRDRCLLNIGPRGSTGGAPPQVVLLVSRTGDAGAGASRHRGPLDAVRPAGADAQQDDPMAASGTYDVLLLLGRRGHPGFLGPGAGRDQAATLTMTYDELTQLVARQAAQYVADSLAARHSAVSPPALSRLLVSLNLGDILSQYDPQPGDSEERVTSLEMAAVSSVIDSVRRSLESLAVV</sequence>
<evidence type="ECO:0000313" key="3">
    <source>
        <dbReference type="Proteomes" id="UP000030693"/>
    </source>
</evidence>
<proteinExistence type="predicted"/>
<accession>A0A058Z1E4</accession>
<dbReference type="Proteomes" id="UP000030693">
    <property type="component" value="Unassembled WGS sequence"/>
</dbReference>